<sequence>MTTPTGNGAMTFRAPDAIRDMLFTTWSLLGSFTADQKSRAHNPFDDPRRIDWDFIPKPDRTGIPLSELDRHQKVLAHSLLKAGLSMRGYSQALAVMATENILREVEVIDRKFGVWAADFRDPEAYLFSWFGRPAFEDTWGWRVIGHHIGFNYTIVGQEFLTVTPMAMGAQPFPAGVLDPMGASQRMAFELMGRLSAEQRAAAHIHDKAPADFTTRQVAKVGDIELPDHVDLGIAAYGIDDDDRWALRFEKAAPTGLNGAEMNADDLALARELLLYFVETVPEELSQQYRRLVEAESPERLTFAWAGGTTRDTSYYFRVSTSSLLAESDNAVAAGNHIHSVWRDLDNDLGHDLLLSHYAANDHRWGSEHLRRRLVNSVDTDADFIAERRAAPSPE</sequence>
<dbReference type="Pfam" id="PF12006">
    <property type="entry name" value="DUF3500"/>
    <property type="match status" value="1"/>
</dbReference>
<evidence type="ECO:0000313" key="2">
    <source>
        <dbReference type="Proteomes" id="UP000250028"/>
    </source>
</evidence>
<dbReference type="AlphaFoldDB" id="A0A2Y8ZTC9"/>
<dbReference type="EMBL" id="UESZ01000001">
    <property type="protein sequence ID" value="SSA35641.1"/>
    <property type="molecule type" value="Genomic_DNA"/>
</dbReference>
<evidence type="ECO:0008006" key="3">
    <source>
        <dbReference type="Google" id="ProtNLM"/>
    </source>
</evidence>
<proteinExistence type="predicted"/>
<dbReference type="PANTHER" id="PTHR37489">
    <property type="entry name" value="DUF3500 DOMAIN-CONTAINING PROTEIN"/>
    <property type="match status" value="1"/>
</dbReference>
<dbReference type="RefSeq" id="WP_109687058.1">
    <property type="nucleotide sequence ID" value="NZ_QGDN01000001.1"/>
</dbReference>
<gene>
    <name evidence="1" type="ORF">SAMN04489750_3008</name>
</gene>
<dbReference type="OrthoDB" id="581140at2"/>
<protein>
    <recommendedName>
        <fullName evidence="3">DUF3500 domain-containing protein</fullName>
    </recommendedName>
</protein>
<dbReference type="Proteomes" id="UP000250028">
    <property type="component" value="Unassembled WGS sequence"/>
</dbReference>
<evidence type="ECO:0000313" key="1">
    <source>
        <dbReference type="EMBL" id="SSA35641.1"/>
    </source>
</evidence>
<accession>A0A2Y8ZTC9</accession>
<organism evidence="1 2">
    <name type="scientific">Branchiibius hedensis</name>
    <dbReference type="NCBI Taxonomy" id="672460"/>
    <lineage>
        <taxon>Bacteria</taxon>
        <taxon>Bacillati</taxon>
        <taxon>Actinomycetota</taxon>
        <taxon>Actinomycetes</taxon>
        <taxon>Micrococcales</taxon>
        <taxon>Dermacoccaceae</taxon>
        <taxon>Branchiibius</taxon>
    </lineage>
</organism>
<dbReference type="PANTHER" id="PTHR37489:SF1">
    <property type="entry name" value="DUF3500 DOMAIN-CONTAINING PROTEIN"/>
    <property type="match status" value="1"/>
</dbReference>
<reference evidence="2" key="1">
    <citation type="submission" date="2016-10" db="EMBL/GenBank/DDBJ databases">
        <authorList>
            <person name="Varghese N."/>
            <person name="Submissions S."/>
        </authorList>
    </citation>
    <scope>NUCLEOTIDE SEQUENCE [LARGE SCALE GENOMIC DNA]</scope>
    <source>
        <strain evidence="2">DSM 22951</strain>
    </source>
</reference>
<keyword evidence="2" id="KW-1185">Reference proteome</keyword>
<dbReference type="InterPro" id="IPR021889">
    <property type="entry name" value="DUF3500"/>
</dbReference>
<name>A0A2Y8ZTC9_9MICO</name>